<comment type="catalytic activity">
    <reaction evidence="7 9 10">
        <text>2-(2-carboxy-4-methylthiazol-5-yl)ethyl phosphate + 4-amino-2-methyl-5-(diphosphooxymethyl)pyrimidine + 2 H(+) = thiamine phosphate + CO2 + diphosphate</text>
        <dbReference type="Rhea" id="RHEA:47848"/>
        <dbReference type="ChEBI" id="CHEBI:15378"/>
        <dbReference type="ChEBI" id="CHEBI:16526"/>
        <dbReference type="ChEBI" id="CHEBI:33019"/>
        <dbReference type="ChEBI" id="CHEBI:37575"/>
        <dbReference type="ChEBI" id="CHEBI:57841"/>
        <dbReference type="ChEBI" id="CHEBI:62890"/>
        <dbReference type="EC" id="2.5.1.3"/>
    </reaction>
</comment>
<dbReference type="Pfam" id="PF02581">
    <property type="entry name" value="TMP-TENI"/>
    <property type="match status" value="1"/>
</dbReference>
<comment type="catalytic activity">
    <reaction evidence="6 9 10">
        <text>4-methyl-5-(2-phosphooxyethyl)-thiazole + 4-amino-2-methyl-5-(diphosphooxymethyl)pyrimidine + H(+) = thiamine phosphate + diphosphate</text>
        <dbReference type="Rhea" id="RHEA:22328"/>
        <dbReference type="ChEBI" id="CHEBI:15378"/>
        <dbReference type="ChEBI" id="CHEBI:33019"/>
        <dbReference type="ChEBI" id="CHEBI:37575"/>
        <dbReference type="ChEBI" id="CHEBI:57841"/>
        <dbReference type="ChEBI" id="CHEBI:58296"/>
        <dbReference type="EC" id="2.5.1.3"/>
    </reaction>
</comment>
<dbReference type="RefSeq" id="WP_114282118.1">
    <property type="nucleotide sequence ID" value="NZ_CP080624.1"/>
</dbReference>
<dbReference type="InterPro" id="IPR022998">
    <property type="entry name" value="ThiamineP_synth_TenI"/>
</dbReference>
<dbReference type="EC" id="2.5.1.3" evidence="9"/>
<comment type="caution">
    <text evidence="13">The sequence shown here is derived from an EMBL/GenBank/DDBJ whole genome shotgun (WGS) entry which is preliminary data.</text>
</comment>
<comment type="pathway">
    <text evidence="1 9 11">Cofactor biosynthesis; thiamine diphosphate biosynthesis; thiamine phosphate from 4-amino-2-methyl-5-diphosphomethylpyrimidine and 4-methyl-5-(2-phosphoethyl)-thiazole: step 1/1.</text>
</comment>
<evidence type="ECO:0000313" key="13">
    <source>
        <dbReference type="EMBL" id="RCN58329.1"/>
    </source>
</evidence>
<keyword evidence="5 9" id="KW-0784">Thiamine biosynthesis</keyword>
<keyword evidence="3 9" id="KW-0479">Metal-binding</keyword>
<dbReference type="HAMAP" id="MF_00097">
    <property type="entry name" value="TMP_synthase"/>
    <property type="match status" value="1"/>
</dbReference>
<dbReference type="GO" id="GO:0009229">
    <property type="term" value="P:thiamine diphosphate biosynthetic process"/>
    <property type="evidence" value="ECO:0007669"/>
    <property type="project" value="UniProtKB-UniRule"/>
</dbReference>
<dbReference type="PANTHER" id="PTHR20857:SF15">
    <property type="entry name" value="THIAMINE-PHOSPHATE SYNTHASE"/>
    <property type="match status" value="1"/>
</dbReference>
<dbReference type="GO" id="GO:0005737">
    <property type="term" value="C:cytoplasm"/>
    <property type="evidence" value="ECO:0007669"/>
    <property type="project" value="TreeGrafter"/>
</dbReference>
<feature type="binding site" evidence="9">
    <location>
        <position position="104"/>
    </location>
    <ligand>
        <name>4-amino-2-methyl-5-(diphosphooxymethyl)pyrimidine</name>
        <dbReference type="ChEBI" id="CHEBI:57841"/>
    </ligand>
</feature>
<dbReference type="Proteomes" id="UP000253250">
    <property type="component" value="Unassembled WGS sequence"/>
</dbReference>
<comment type="catalytic activity">
    <reaction evidence="8 9 10">
        <text>2-[(2R,5Z)-2-carboxy-4-methylthiazol-5(2H)-ylidene]ethyl phosphate + 4-amino-2-methyl-5-(diphosphooxymethyl)pyrimidine + 2 H(+) = thiamine phosphate + CO2 + diphosphate</text>
        <dbReference type="Rhea" id="RHEA:47844"/>
        <dbReference type="ChEBI" id="CHEBI:15378"/>
        <dbReference type="ChEBI" id="CHEBI:16526"/>
        <dbReference type="ChEBI" id="CHEBI:33019"/>
        <dbReference type="ChEBI" id="CHEBI:37575"/>
        <dbReference type="ChEBI" id="CHEBI:57841"/>
        <dbReference type="ChEBI" id="CHEBI:62899"/>
        <dbReference type="EC" id="2.5.1.3"/>
    </reaction>
</comment>
<comment type="similarity">
    <text evidence="9 10">Belongs to the thiamine-phosphate synthase family.</text>
</comment>
<dbReference type="CDD" id="cd00564">
    <property type="entry name" value="TMP_TenI"/>
    <property type="match status" value="1"/>
</dbReference>
<feature type="binding site" evidence="9">
    <location>
        <begin position="131"/>
        <end position="133"/>
    </location>
    <ligand>
        <name>2-[(2R,5Z)-2-carboxy-4-methylthiazol-5(2H)-ylidene]ethyl phosphate</name>
        <dbReference type="ChEBI" id="CHEBI:62899"/>
    </ligand>
</feature>
<evidence type="ECO:0000256" key="11">
    <source>
        <dbReference type="RuleBase" id="RU004253"/>
    </source>
</evidence>
<evidence type="ECO:0000256" key="6">
    <source>
        <dbReference type="ARBA" id="ARBA00047334"/>
    </source>
</evidence>
<evidence type="ECO:0000256" key="7">
    <source>
        <dbReference type="ARBA" id="ARBA00047851"/>
    </source>
</evidence>
<dbReference type="Gene3D" id="3.20.20.70">
    <property type="entry name" value="Aldolase class I"/>
    <property type="match status" value="1"/>
</dbReference>
<organism evidence="13 14">
    <name type="scientific">Acidiferrobacter thiooxydans</name>
    <dbReference type="NCBI Taxonomy" id="163359"/>
    <lineage>
        <taxon>Bacteria</taxon>
        <taxon>Pseudomonadati</taxon>
        <taxon>Pseudomonadota</taxon>
        <taxon>Gammaproteobacteria</taxon>
        <taxon>Acidiferrobacterales</taxon>
        <taxon>Acidiferrobacteraceae</taxon>
        <taxon>Acidiferrobacter</taxon>
    </lineage>
</organism>
<keyword evidence="2 9" id="KW-0808">Transferase</keyword>
<dbReference type="GO" id="GO:0000287">
    <property type="term" value="F:magnesium ion binding"/>
    <property type="evidence" value="ECO:0007669"/>
    <property type="project" value="UniProtKB-UniRule"/>
</dbReference>
<reference evidence="13 14" key="1">
    <citation type="submission" date="2018-02" db="EMBL/GenBank/DDBJ databases">
        <title>Insights into the biology of acidophilic members of the Acidiferrobacteraceae family derived from comparative genomic analyses.</title>
        <authorList>
            <person name="Issotta F."/>
            <person name="Thyssen C."/>
            <person name="Mena C."/>
            <person name="Moya A."/>
            <person name="Bellenberg S."/>
            <person name="Sproer C."/>
            <person name="Covarrubias P.C."/>
            <person name="Sand W."/>
            <person name="Quatrini R."/>
            <person name="Vera M."/>
        </authorList>
    </citation>
    <scope>NUCLEOTIDE SEQUENCE [LARGE SCALE GENOMIC DNA]</scope>
    <source>
        <strain evidence="14">m-1</strain>
    </source>
</reference>
<name>A0A368HIQ5_9GAMM</name>
<evidence type="ECO:0000256" key="8">
    <source>
        <dbReference type="ARBA" id="ARBA00047883"/>
    </source>
</evidence>
<dbReference type="PANTHER" id="PTHR20857">
    <property type="entry name" value="THIAMINE-PHOSPHATE PYROPHOSPHORYLASE"/>
    <property type="match status" value="1"/>
</dbReference>
<keyword evidence="14" id="KW-1185">Reference proteome</keyword>
<dbReference type="OrthoDB" id="9789949at2"/>
<gene>
    <name evidence="9" type="primary">thiE</name>
    <name evidence="13" type="ORF">C4900_00580</name>
</gene>
<dbReference type="InterPro" id="IPR013785">
    <property type="entry name" value="Aldolase_TIM"/>
</dbReference>
<sequence length="204" mass="21045">MKVAGLYVVTDAACCRPEGLARVRAALLGGARVVQLRCKGAGLAIDTAQALVTMGHAFGVPVLVNDDVELASAAGADGVHLGRDDATVEAARARLGPRAIIGVSCYADLDRARDLARRGADYLAFGSFYPSRTKPNAVRADLSLLTAARPLGKPLVAIGGILPENGRALIAAGASALAVVDGVFGHNDIRGAARAYQRLFEDTV</sequence>
<dbReference type="AlphaFoldDB" id="A0A368HIQ5"/>
<dbReference type="InterPro" id="IPR036206">
    <property type="entry name" value="ThiamineP_synth_sf"/>
</dbReference>
<feature type="binding site" evidence="9">
    <location>
        <position position="66"/>
    </location>
    <ligand>
        <name>Mg(2+)</name>
        <dbReference type="ChEBI" id="CHEBI:18420"/>
    </ligand>
</feature>
<dbReference type="SUPFAM" id="SSF51391">
    <property type="entry name" value="Thiamin phosphate synthase"/>
    <property type="match status" value="1"/>
</dbReference>
<comment type="cofactor">
    <cofactor evidence="9">
        <name>Mg(2+)</name>
        <dbReference type="ChEBI" id="CHEBI:18420"/>
    </cofactor>
    <text evidence="9">Binds 1 Mg(2+) ion per subunit.</text>
</comment>
<comment type="caution">
    <text evidence="9">Lacks conserved residue(s) required for the propagation of feature annotation.</text>
</comment>
<proteinExistence type="inferred from homology"/>
<dbReference type="InterPro" id="IPR034291">
    <property type="entry name" value="TMP_synthase"/>
</dbReference>
<evidence type="ECO:0000256" key="10">
    <source>
        <dbReference type="RuleBase" id="RU003826"/>
    </source>
</evidence>
<evidence type="ECO:0000256" key="9">
    <source>
        <dbReference type="HAMAP-Rule" id="MF_00097"/>
    </source>
</evidence>
<dbReference type="GO" id="GO:0009228">
    <property type="term" value="P:thiamine biosynthetic process"/>
    <property type="evidence" value="ECO:0007669"/>
    <property type="project" value="UniProtKB-KW"/>
</dbReference>
<evidence type="ECO:0000256" key="1">
    <source>
        <dbReference type="ARBA" id="ARBA00005165"/>
    </source>
</evidence>
<dbReference type="GO" id="GO:0004789">
    <property type="term" value="F:thiamine-phosphate diphosphorylase activity"/>
    <property type="evidence" value="ECO:0007669"/>
    <property type="project" value="UniProtKB-UniRule"/>
</dbReference>
<evidence type="ECO:0000313" key="14">
    <source>
        <dbReference type="Proteomes" id="UP000253250"/>
    </source>
</evidence>
<evidence type="ECO:0000256" key="4">
    <source>
        <dbReference type="ARBA" id="ARBA00022842"/>
    </source>
</evidence>
<protein>
    <recommendedName>
        <fullName evidence="9">Thiamine-phosphate synthase</fullName>
        <shortName evidence="9">TP synthase</shortName>
        <shortName evidence="9">TPS</shortName>
        <ecNumber evidence="9">2.5.1.3</ecNumber>
    </recommendedName>
    <alternativeName>
        <fullName evidence="9">Thiamine-phosphate pyrophosphorylase</fullName>
        <shortName evidence="9">TMP pyrophosphorylase</shortName>
        <shortName evidence="9">TMP-PPase</shortName>
    </alternativeName>
</protein>
<evidence type="ECO:0000256" key="2">
    <source>
        <dbReference type="ARBA" id="ARBA00022679"/>
    </source>
</evidence>
<feature type="binding site" evidence="9">
    <location>
        <position position="134"/>
    </location>
    <ligand>
        <name>4-amino-2-methyl-5-(diphosphooxymethyl)pyrimidine</name>
        <dbReference type="ChEBI" id="CHEBI:57841"/>
    </ligand>
</feature>
<evidence type="ECO:0000256" key="5">
    <source>
        <dbReference type="ARBA" id="ARBA00022977"/>
    </source>
</evidence>
<evidence type="ECO:0000259" key="12">
    <source>
        <dbReference type="Pfam" id="PF02581"/>
    </source>
</evidence>
<evidence type="ECO:0000256" key="3">
    <source>
        <dbReference type="ARBA" id="ARBA00022723"/>
    </source>
</evidence>
<keyword evidence="4 9" id="KW-0460">Magnesium</keyword>
<feature type="domain" description="Thiamine phosphate synthase/TenI" evidence="12">
    <location>
        <begin position="6"/>
        <end position="182"/>
    </location>
</feature>
<feature type="binding site" evidence="9">
    <location>
        <position position="160"/>
    </location>
    <ligand>
        <name>2-[(2R,5Z)-2-carboxy-4-methylthiazol-5(2H)-ylidene]ethyl phosphate</name>
        <dbReference type="ChEBI" id="CHEBI:62899"/>
    </ligand>
</feature>
<feature type="binding site" evidence="9">
    <location>
        <position position="85"/>
    </location>
    <ligand>
        <name>Mg(2+)</name>
        <dbReference type="ChEBI" id="CHEBI:18420"/>
    </ligand>
</feature>
<comment type="function">
    <text evidence="9">Condenses 4-methyl-5-(beta-hydroxyethyl)thiazole monophosphate (THZ-P) and 2-methyl-4-amino-5-hydroxymethyl pyrimidine pyrophosphate (HMP-PP) to form thiamine monophosphate (TMP).</text>
</comment>
<dbReference type="UniPathway" id="UPA00060">
    <property type="reaction ID" value="UER00141"/>
</dbReference>
<dbReference type="EMBL" id="PSYR01000001">
    <property type="protein sequence ID" value="RCN58329.1"/>
    <property type="molecule type" value="Genomic_DNA"/>
</dbReference>
<feature type="binding site" evidence="9">
    <location>
        <position position="65"/>
    </location>
    <ligand>
        <name>4-amino-2-methyl-5-(diphosphooxymethyl)pyrimidine</name>
        <dbReference type="ChEBI" id="CHEBI:57841"/>
    </ligand>
</feature>
<accession>A0A368HIQ5</accession>
<feature type="binding site" evidence="9">
    <location>
        <begin position="35"/>
        <end position="39"/>
    </location>
    <ligand>
        <name>4-amino-2-methyl-5-(diphosphooxymethyl)pyrimidine</name>
        <dbReference type="ChEBI" id="CHEBI:57841"/>
    </ligand>
</feature>
<dbReference type="NCBIfam" id="TIGR00693">
    <property type="entry name" value="thiE"/>
    <property type="match status" value="1"/>
</dbReference>